<dbReference type="Gene3D" id="1.10.150.240">
    <property type="entry name" value="Putative phosphatase, domain 2"/>
    <property type="match status" value="1"/>
</dbReference>
<accession>A0A7V3J9D1</accession>
<organism evidence="2">
    <name type="scientific">candidate division CPR3 bacterium</name>
    <dbReference type="NCBI Taxonomy" id="2268181"/>
    <lineage>
        <taxon>Bacteria</taxon>
        <taxon>Bacteria division CPR3</taxon>
    </lineage>
</organism>
<evidence type="ECO:0000313" key="2">
    <source>
        <dbReference type="EMBL" id="HFZ08761.1"/>
    </source>
</evidence>
<dbReference type="Gene3D" id="3.40.50.1000">
    <property type="entry name" value="HAD superfamily/HAD-like"/>
    <property type="match status" value="1"/>
</dbReference>
<dbReference type="Pfam" id="PF00702">
    <property type="entry name" value="Hydrolase"/>
    <property type="match status" value="1"/>
</dbReference>
<dbReference type="InterPro" id="IPR036412">
    <property type="entry name" value="HAD-like_sf"/>
</dbReference>
<dbReference type="PANTHER" id="PTHR43316">
    <property type="entry name" value="HYDROLASE, HALOACID DELAHOGENASE-RELATED"/>
    <property type="match status" value="1"/>
</dbReference>
<dbReference type="NCBIfam" id="TIGR01509">
    <property type="entry name" value="HAD-SF-IA-v3"/>
    <property type="match status" value="1"/>
</dbReference>
<dbReference type="NCBIfam" id="TIGR01549">
    <property type="entry name" value="HAD-SF-IA-v1"/>
    <property type="match status" value="1"/>
</dbReference>
<keyword evidence="1 2" id="KW-0378">Hydrolase</keyword>
<evidence type="ECO:0000256" key="1">
    <source>
        <dbReference type="ARBA" id="ARBA00022801"/>
    </source>
</evidence>
<dbReference type="InterPro" id="IPR023198">
    <property type="entry name" value="PGP-like_dom2"/>
</dbReference>
<dbReference type="GO" id="GO:0016787">
    <property type="term" value="F:hydrolase activity"/>
    <property type="evidence" value="ECO:0007669"/>
    <property type="project" value="UniProtKB-KW"/>
</dbReference>
<dbReference type="EMBL" id="DTGG01000043">
    <property type="protein sequence ID" value="HFZ08761.1"/>
    <property type="molecule type" value="Genomic_DNA"/>
</dbReference>
<dbReference type="PANTHER" id="PTHR43316:SF3">
    <property type="entry name" value="HALOACID DEHALOGENASE, TYPE II (AFU_ORTHOLOGUE AFUA_2G07750)-RELATED"/>
    <property type="match status" value="1"/>
</dbReference>
<dbReference type="SFLD" id="SFLDG01135">
    <property type="entry name" value="C1.5.6:_HAD__Beta-PGM__Phospha"/>
    <property type="match status" value="1"/>
</dbReference>
<dbReference type="PRINTS" id="PR00413">
    <property type="entry name" value="HADHALOGNASE"/>
</dbReference>
<dbReference type="AlphaFoldDB" id="A0A7V3J9D1"/>
<proteinExistence type="predicted"/>
<dbReference type="SUPFAM" id="SSF56784">
    <property type="entry name" value="HAD-like"/>
    <property type="match status" value="1"/>
</dbReference>
<reference evidence="2" key="1">
    <citation type="journal article" date="2020" name="mSystems">
        <title>Genome- and Community-Level Interaction Insights into Carbon Utilization and Element Cycling Functions of Hydrothermarchaeota in Hydrothermal Sediment.</title>
        <authorList>
            <person name="Zhou Z."/>
            <person name="Liu Y."/>
            <person name="Xu W."/>
            <person name="Pan J."/>
            <person name="Luo Z.H."/>
            <person name="Li M."/>
        </authorList>
    </citation>
    <scope>NUCLEOTIDE SEQUENCE [LARGE SCALE GENOMIC DNA]</scope>
    <source>
        <strain evidence="2">SpSt-757</strain>
    </source>
</reference>
<dbReference type="InterPro" id="IPR006549">
    <property type="entry name" value="HAD-SF_hydro_IIIA"/>
</dbReference>
<dbReference type="InterPro" id="IPR051540">
    <property type="entry name" value="S-2-haloacid_dehalogenase"/>
</dbReference>
<dbReference type="SFLD" id="SFLDG01129">
    <property type="entry name" value="C1.5:_HAD__Beta-PGM__Phosphata"/>
    <property type="match status" value="1"/>
</dbReference>
<dbReference type="SFLD" id="SFLDS00003">
    <property type="entry name" value="Haloacid_Dehalogenase"/>
    <property type="match status" value="1"/>
</dbReference>
<sequence>MKKVLIFDFGGTIVTDESDDKLHLAFYKEFINMFNIPSTPEEMFQFLKAEIKEVLKTGHERWENLSNAYTRAVEKFLKSKNINVTPKHLETFRELYLKYHEEFTEPFPDAVETLLKLKSLGFRLAIISNIDNEIIEPILRKLGIIDIFEAIVTSEELGFGKPNVKIFEETLKRLRISPKDAIFVGDSFANDVQGAKNVGMDAIHFGAECKNWKELYQELLNRGIKNGGNN</sequence>
<comment type="caution">
    <text evidence="2">The sequence shown here is derived from an EMBL/GenBank/DDBJ whole genome shotgun (WGS) entry which is preliminary data.</text>
</comment>
<dbReference type="InterPro" id="IPR006439">
    <property type="entry name" value="HAD-SF_hydro_IA"/>
</dbReference>
<name>A0A7V3J9D1_UNCC3</name>
<dbReference type="NCBIfam" id="TIGR01662">
    <property type="entry name" value="HAD-SF-IIIA"/>
    <property type="match status" value="1"/>
</dbReference>
<dbReference type="InterPro" id="IPR023214">
    <property type="entry name" value="HAD_sf"/>
</dbReference>
<protein>
    <submittedName>
        <fullName evidence="2">HAD family hydrolase</fullName>
    </submittedName>
</protein>
<gene>
    <name evidence="2" type="ORF">ENV41_01340</name>
</gene>